<dbReference type="RefSeq" id="WP_207279795.1">
    <property type="nucleotide sequence ID" value="NZ_JAFLEQ010000018.1"/>
</dbReference>
<reference evidence="3" key="1">
    <citation type="submission" date="2021-03" db="EMBL/GenBank/DDBJ databases">
        <authorList>
            <person name="Sun Q."/>
        </authorList>
    </citation>
    <scope>NUCLEOTIDE SEQUENCE</scope>
    <source>
        <strain evidence="3">CCM 8862</strain>
    </source>
</reference>
<dbReference type="PANTHER" id="PTHR20935">
    <property type="entry name" value="PHOSPHOGLYCERATE MUTASE-RELATED"/>
    <property type="match status" value="1"/>
</dbReference>
<dbReference type="Pfam" id="PF00300">
    <property type="entry name" value="His_Phos_1"/>
    <property type="match status" value="1"/>
</dbReference>
<protein>
    <submittedName>
        <fullName evidence="3">Histidine phosphatase family protein</fullName>
    </submittedName>
</protein>
<gene>
    <name evidence="3" type="ORF">JZY06_11915</name>
</gene>
<dbReference type="AlphaFoldDB" id="A0A939E469"/>
<dbReference type="InterPro" id="IPR051021">
    <property type="entry name" value="Mito_Ser/Thr_phosphatase"/>
</dbReference>
<evidence type="ECO:0000313" key="3">
    <source>
        <dbReference type="EMBL" id="MBN9645312.1"/>
    </source>
</evidence>
<dbReference type="Proteomes" id="UP000664332">
    <property type="component" value="Unassembled WGS sequence"/>
</dbReference>
<keyword evidence="4" id="KW-1185">Reference proteome</keyword>
<dbReference type="GO" id="GO:0016787">
    <property type="term" value="F:hydrolase activity"/>
    <property type="evidence" value="ECO:0007669"/>
    <property type="project" value="UniProtKB-KW"/>
</dbReference>
<sequence length="235" mass="25455">MGSRIILLRHGQTPSNTQRKLDTALPGRPLTDEGRKQAEIAGKNLAALCAAGNGDPGRLKAMVNSQAMRAVQTADLAAQEFNRAADLVGDERVVPETIEGIKEISAGVYEDQSSAEAFDVYLEHFGKMMRNDPAARVPGGESTGEFVTRYYGAVSRQIRDKLTASTGQALDGDLVVVSHGAAIRVFTCLSTGTDPNFLVENYLDNCMFSVIEPRGEEFGRWTLLSWATRDGAMLE</sequence>
<evidence type="ECO:0000256" key="1">
    <source>
        <dbReference type="ARBA" id="ARBA00022801"/>
    </source>
</evidence>
<evidence type="ECO:0000256" key="2">
    <source>
        <dbReference type="SAM" id="MobiDB-lite"/>
    </source>
</evidence>
<name>A0A939E469_9CORY</name>
<dbReference type="InterPro" id="IPR001345">
    <property type="entry name" value="PG/BPGM_mutase_AS"/>
</dbReference>
<comment type="caution">
    <text evidence="3">The sequence shown here is derived from an EMBL/GenBank/DDBJ whole genome shotgun (WGS) entry which is preliminary data.</text>
</comment>
<keyword evidence="1" id="KW-0378">Hydrolase</keyword>
<dbReference type="InterPro" id="IPR029033">
    <property type="entry name" value="His_PPase_superfam"/>
</dbReference>
<proteinExistence type="predicted"/>
<dbReference type="InterPro" id="IPR013078">
    <property type="entry name" value="His_Pase_superF_clade-1"/>
</dbReference>
<dbReference type="PANTHER" id="PTHR20935:SF0">
    <property type="entry name" value="SERINE_THREONINE-PROTEIN PHOSPHATASE PGAM5, MITOCHONDRIAL"/>
    <property type="match status" value="1"/>
</dbReference>
<feature type="region of interest" description="Disordered" evidence="2">
    <location>
        <begin position="11"/>
        <end position="30"/>
    </location>
</feature>
<dbReference type="EMBL" id="JAFLEQ010000018">
    <property type="protein sequence ID" value="MBN9645312.1"/>
    <property type="molecule type" value="Genomic_DNA"/>
</dbReference>
<dbReference type="SUPFAM" id="SSF53254">
    <property type="entry name" value="Phosphoglycerate mutase-like"/>
    <property type="match status" value="1"/>
</dbReference>
<dbReference type="CDD" id="cd07067">
    <property type="entry name" value="HP_PGM_like"/>
    <property type="match status" value="1"/>
</dbReference>
<dbReference type="PROSITE" id="PS00175">
    <property type="entry name" value="PG_MUTASE"/>
    <property type="match status" value="1"/>
</dbReference>
<organism evidence="3 4">
    <name type="scientific">Corynebacterium mendelii</name>
    <dbReference type="NCBI Taxonomy" id="2765362"/>
    <lineage>
        <taxon>Bacteria</taxon>
        <taxon>Bacillati</taxon>
        <taxon>Actinomycetota</taxon>
        <taxon>Actinomycetes</taxon>
        <taxon>Mycobacteriales</taxon>
        <taxon>Corynebacteriaceae</taxon>
        <taxon>Corynebacterium</taxon>
    </lineage>
</organism>
<accession>A0A939E469</accession>
<dbReference type="SMART" id="SM00855">
    <property type="entry name" value="PGAM"/>
    <property type="match status" value="1"/>
</dbReference>
<evidence type="ECO:0000313" key="4">
    <source>
        <dbReference type="Proteomes" id="UP000664332"/>
    </source>
</evidence>
<dbReference type="Gene3D" id="3.40.50.1240">
    <property type="entry name" value="Phosphoglycerate mutase-like"/>
    <property type="match status" value="1"/>
</dbReference>